<dbReference type="GO" id="GO:0046872">
    <property type="term" value="F:metal ion binding"/>
    <property type="evidence" value="ECO:0007669"/>
    <property type="project" value="UniProtKB-KW"/>
</dbReference>
<protein>
    <submittedName>
        <fullName evidence="10">Exodeoxyribonuclease III</fullName>
        <ecNumber evidence="10">3.1.11.2</ecNumber>
    </submittedName>
</protein>
<dbReference type="InterPro" id="IPR020848">
    <property type="entry name" value="AP_endonuclease_F1_CS"/>
</dbReference>
<feature type="binding site" evidence="7">
    <location>
        <position position="243"/>
    </location>
    <ligand>
        <name>Mg(2+)</name>
        <dbReference type="ChEBI" id="CHEBI:18420"/>
        <label>1</label>
    </ligand>
</feature>
<dbReference type="EC" id="3.1.11.2" evidence="10"/>
<feature type="domain" description="Endonuclease/exonuclease/phosphatase" evidence="9">
    <location>
        <begin position="4"/>
        <end position="243"/>
    </location>
</feature>
<keyword evidence="3 7" id="KW-0479">Metal-binding</keyword>
<evidence type="ECO:0000256" key="8">
    <source>
        <dbReference type="PIRSR" id="PIRSR604808-3"/>
    </source>
</evidence>
<dbReference type="EMBL" id="JAAGNX010000003">
    <property type="protein sequence ID" value="NDV63004.1"/>
    <property type="molecule type" value="Genomic_DNA"/>
</dbReference>
<feature type="binding site" evidence="7">
    <location>
        <position position="35"/>
    </location>
    <ligand>
        <name>Mg(2+)</name>
        <dbReference type="ChEBI" id="CHEBI:18420"/>
        <label>1</label>
    </ligand>
</feature>
<evidence type="ECO:0000256" key="6">
    <source>
        <dbReference type="PIRSR" id="PIRSR604808-1"/>
    </source>
</evidence>
<dbReference type="GO" id="GO:0006284">
    <property type="term" value="P:base-excision repair"/>
    <property type="evidence" value="ECO:0007669"/>
    <property type="project" value="TreeGrafter"/>
</dbReference>
<dbReference type="GO" id="GO:0003677">
    <property type="term" value="F:DNA binding"/>
    <property type="evidence" value="ECO:0007669"/>
    <property type="project" value="InterPro"/>
</dbReference>
<evidence type="ECO:0000256" key="1">
    <source>
        <dbReference type="ARBA" id="ARBA00001936"/>
    </source>
</evidence>
<dbReference type="SUPFAM" id="SSF56219">
    <property type="entry name" value="DNase I-like"/>
    <property type="match status" value="1"/>
</dbReference>
<sequence length="252" mass="28596">MRIVSWNVNGLRAVLGKGLQDYLQTEQADVYCFQEIKANPEQVDWQVPDGYTAFWNPAQRKGYSGTMILSKSEPANYHAGIGEPEGDAEGRAQTLEFPSFHLVNVYTPNAKGDLSRLRFRTSVWDEAFREHCATLARTKPVVFCGDLNVAHKEIDLANPKSNRGSAGFTDEEREAFEKHLEAGFIDSFRHFNDQTGQYSWWSYRAGARARNVGWRIDYVCVSDMFKERMQSAFIRPEVTGSDHCPVGIDLEV</sequence>
<feature type="site" description="Transition state stabilizer" evidence="8">
    <location>
        <position position="148"/>
    </location>
</feature>
<dbReference type="InterPro" id="IPR004808">
    <property type="entry name" value="AP_endonuc_1"/>
</dbReference>
<feature type="binding site" evidence="7">
    <location>
        <position position="7"/>
    </location>
    <ligand>
        <name>Mg(2+)</name>
        <dbReference type="ChEBI" id="CHEBI:18420"/>
        <label>1</label>
    </ligand>
</feature>
<evidence type="ECO:0000313" key="10">
    <source>
        <dbReference type="EMBL" id="NDV63004.1"/>
    </source>
</evidence>
<keyword evidence="5 7" id="KW-0460">Magnesium</keyword>
<evidence type="ECO:0000256" key="2">
    <source>
        <dbReference type="ARBA" id="ARBA00007092"/>
    </source>
</evidence>
<dbReference type="NCBIfam" id="TIGR00195">
    <property type="entry name" value="exoDNase_III"/>
    <property type="match status" value="1"/>
</dbReference>
<dbReference type="Proteomes" id="UP000478417">
    <property type="component" value="Unassembled WGS sequence"/>
</dbReference>
<feature type="active site" evidence="6">
    <location>
        <position position="106"/>
    </location>
</feature>
<keyword evidence="11" id="KW-1185">Reference proteome</keyword>
<comment type="similarity">
    <text evidence="2">Belongs to the DNA repair enzymes AP/ExoA family.</text>
</comment>
<dbReference type="GO" id="GO:0008081">
    <property type="term" value="F:phosphoric diester hydrolase activity"/>
    <property type="evidence" value="ECO:0007669"/>
    <property type="project" value="TreeGrafter"/>
</dbReference>
<dbReference type="AlphaFoldDB" id="A0A6B2M4H5"/>
<proteinExistence type="inferred from homology"/>
<accession>A0A6B2M4H5</accession>
<feature type="site" description="Important for catalytic activity" evidence="8">
    <location>
        <position position="217"/>
    </location>
</feature>
<keyword evidence="7" id="KW-0464">Manganese</keyword>
<dbReference type="Gene3D" id="3.60.10.10">
    <property type="entry name" value="Endonuclease/exonuclease/phosphatase"/>
    <property type="match status" value="1"/>
</dbReference>
<dbReference type="PROSITE" id="PS00727">
    <property type="entry name" value="AP_NUCLEASE_F1_2"/>
    <property type="match status" value="1"/>
</dbReference>
<organism evidence="10 11">
    <name type="scientific">Oceanipulchritudo coccoides</name>
    <dbReference type="NCBI Taxonomy" id="2706888"/>
    <lineage>
        <taxon>Bacteria</taxon>
        <taxon>Pseudomonadati</taxon>
        <taxon>Verrucomicrobiota</taxon>
        <taxon>Opitutia</taxon>
        <taxon>Puniceicoccales</taxon>
        <taxon>Oceanipulchritudinaceae</taxon>
        <taxon>Oceanipulchritudo</taxon>
    </lineage>
</organism>
<dbReference type="NCBIfam" id="TIGR00633">
    <property type="entry name" value="xth"/>
    <property type="match status" value="1"/>
</dbReference>
<feature type="binding site" evidence="7">
    <location>
        <position position="146"/>
    </location>
    <ligand>
        <name>Mg(2+)</name>
        <dbReference type="ChEBI" id="CHEBI:18420"/>
        <label>1</label>
    </ligand>
</feature>
<name>A0A6B2M4H5_9BACT</name>
<dbReference type="InterPro" id="IPR036691">
    <property type="entry name" value="Endo/exonu/phosph_ase_sf"/>
</dbReference>
<dbReference type="RefSeq" id="WP_163965903.1">
    <property type="nucleotide sequence ID" value="NZ_JAAGNX010000003.1"/>
</dbReference>
<dbReference type="PANTHER" id="PTHR22748:SF6">
    <property type="entry name" value="DNA-(APURINIC OR APYRIMIDINIC SITE) ENDONUCLEASE"/>
    <property type="match status" value="1"/>
</dbReference>
<evidence type="ECO:0000256" key="3">
    <source>
        <dbReference type="ARBA" id="ARBA00022723"/>
    </source>
</evidence>
<evidence type="ECO:0000259" key="9">
    <source>
        <dbReference type="Pfam" id="PF03372"/>
    </source>
</evidence>
<evidence type="ECO:0000256" key="4">
    <source>
        <dbReference type="ARBA" id="ARBA00022801"/>
    </source>
</evidence>
<keyword evidence="4 10" id="KW-0378">Hydrolase</keyword>
<feature type="binding site" evidence="7">
    <location>
        <position position="148"/>
    </location>
    <ligand>
        <name>Mg(2+)</name>
        <dbReference type="ChEBI" id="CHEBI:18420"/>
        <label>1</label>
    </ligand>
</feature>
<dbReference type="GO" id="GO:0008311">
    <property type="term" value="F:double-stranded DNA 3'-5' DNA exonuclease activity"/>
    <property type="evidence" value="ECO:0007669"/>
    <property type="project" value="UniProtKB-EC"/>
</dbReference>
<dbReference type="InterPro" id="IPR005135">
    <property type="entry name" value="Endo/exonuclease/phosphatase"/>
</dbReference>
<evidence type="ECO:0000256" key="5">
    <source>
        <dbReference type="ARBA" id="ARBA00022842"/>
    </source>
</evidence>
<comment type="cofactor">
    <cofactor evidence="1">
        <name>Mn(2+)</name>
        <dbReference type="ChEBI" id="CHEBI:29035"/>
    </cofactor>
</comment>
<comment type="cofactor">
    <cofactor evidence="7">
        <name>Mg(2+)</name>
        <dbReference type="ChEBI" id="CHEBI:18420"/>
    </cofactor>
    <cofactor evidence="7">
        <name>Mn(2+)</name>
        <dbReference type="ChEBI" id="CHEBI:29035"/>
    </cofactor>
    <text evidence="7">Probably binds two magnesium or manganese ions per subunit.</text>
</comment>
<evidence type="ECO:0000256" key="7">
    <source>
        <dbReference type="PIRSR" id="PIRSR604808-2"/>
    </source>
</evidence>
<dbReference type="Pfam" id="PF03372">
    <property type="entry name" value="Exo_endo_phos"/>
    <property type="match status" value="1"/>
</dbReference>
<evidence type="ECO:0000313" key="11">
    <source>
        <dbReference type="Proteomes" id="UP000478417"/>
    </source>
</evidence>
<feature type="active site" description="Proton acceptor" evidence="6">
    <location>
        <position position="243"/>
    </location>
</feature>
<dbReference type="PANTHER" id="PTHR22748">
    <property type="entry name" value="AP ENDONUCLEASE"/>
    <property type="match status" value="1"/>
</dbReference>
<reference evidence="10 11" key="1">
    <citation type="submission" date="2020-02" db="EMBL/GenBank/DDBJ databases">
        <title>Albibacoteraceae fam. nov., the first described family within the subdivision 4 Verrucomicrobia.</title>
        <authorList>
            <person name="Xi F."/>
        </authorList>
    </citation>
    <scope>NUCLEOTIDE SEQUENCE [LARGE SCALE GENOMIC DNA]</scope>
    <source>
        <strain evidence="10 11">CK1056</strain>
    </source>
</reference>
<feature type="binding site" evidence="7">
    <location>
        <position position="242"/>
    </location>
    <ligand>
        <name>Mg(2+)</name>
        <dbReference type="ChEBI" id="CHEBI:18420"/>
        <label>1</label>
    </ligand>
</feature>
<feature type="active site" description="Proton donor/acceptor" evidence="6">
    <location>
        <position position="146"/>
    </location>
</feature>
<comment type="caution">
    <text evidence="10">The sequence shown here is derived from an EMBL/GenBank/DDBJ whole genome shotgun (WGS) entry which is preliminary data.</text>
</comment>
<dbReference type="CDD" id="cd09087">
    <property type="entry name" value="Ape1-like_AP-endo"/>
    <property type="match status" value="1"/>
</dbReference>
<gene>
    <name evidence="10" type="primary">xth</name>
    <name evidence="10" type="ORF">G0Q06_11120</name>
</gene>
<feature type="site" description="Interaction with DNA substrate" evidence="8">
    <location>
        <position position="243"/>
    </location>
</feature>
<dbReference type="PROSITE" id="PS51435">
    <property type="entry name" value="AP_NUCLEASE_F1_4"/>
    <property type="match status" value="1"/>
</dbReference>
<dbReference type="GO" id="GO:0003906">
    <property type="term" value="F:DNA-(apurinic or apyrimidinic site) endonuclease activity"/>
    <property type="evidence" value="ECO:0007669"/>
    <property type="project" value="TreeGrafter"/>
</dbReference>